<dbReference type="RefSeq" id="WP_129047196.1">
    <property type="nucleotide sequence ID" value="NZ_SDHX01000001.1"/>
</dbReference>
<evidence type="ECO:0000313" key="2">
    <source>
        <dbReference type="EMBL" id="RXK55831.1"/>
    </source>
</evidence>
<gene>
    <name evidence="2" type="ORF">ESB00_08085</name>
</gene>
<dbReference type="InterPro" id="IPR004547">
    <property type="entry name" value="Glucosamine6P_isomerase"/>
</dbReference>
<evidence type="ECO:0000313" key="3">
    <source>
        <dbReference type="Proteomes" id="UP000290218"/>
    </source>
</evidence>
<sequence length="261" mass="28137">MSHSLMPRTEIHPTRVAMGTASARHFLHRVRHVLATKPLCRVIFGCAPSQDEFFAGLLAETRGDPALWSRVEVFHMDDYVGLTEDAPQSFRHYLRRHLLDHVAVAKFHLIRGEAPSPEAEAARYAGLLGAAPIDVIGMGLGENGHIAFNDPPVADFADSVLAKVVAMDEICRQQQVNDGCFPRLEAVPRLAITITVPVFARAGSLVCTVPGPRKAQAVRGALTAPVGSSCPGTILRVHPDSALFLDRDSATLLETSAKPAS</sequence>
<dbReference type="PANTHER" id="PTHR11280">
    <property type="entry name" value="GLUCOSAMINE-6-PHOSPHATE ISOMERASE"/>
    <property type="match status" value="1"/>
</dbReference>
<dbReference type="Proteomes" id="UP000290218">
    <property type="component" value="Unassembled WGS sequence"/>
</dbReference>
<dbReference type="Gene3D" id="3.40.50.1360">
    <property type="match status" value="1"/>
</dbReference>
<dbReference type="InterPro" id="IPR037171">
    <property type="entry name" value="NagB/RpiA_transferase-like"/>
</dbReference>
<accession>A0A4Q1CAE1</accession>
<organism evidence="2 3">
    <name type="scientific">Oleiharenicola lentus</name>
    <dbReference type="NCBI Taxonomy" id="2508720"/>
    <lineage>
        <taxon>Bacteria</taxon>
        <taxon>Pseudomonadati</taxon>
        <taxon>Verrucomicrobiota</taxon>
        <taxon>Opitutia</taxon>
        <taxon>Opitutales</taxon>
        <taxon>Opitutaceae</taxon>
        <taxon>Oleiharenicola</taxon>
    </lineage>
</organism>
<dbReference type="GO" id="GO:0006043">
    <property type="term" value="P:glucosamine catabolic process"/>
    <property type="evidence" value="ECO:0007669"/>
    <property type="project" value="TreeGrafter"/>
</dbReference>
<dbReference type="CDD" id="cd01399">
    <property type="entry name" value="GlcN6P_deaminase"/>
    <property type="match status" value="1"/>
</dbReference>
<feature type="domain" description="Glucosamine/galactosamine-6-phosphate isomerase" evidence="1">
    <location>
        <begin position="16"/>
        <end position="235"/>
    </location>
</feature>
<dbReference type="PANTHER" id="PTHR11280:SF6">
    <property type="entry name" value="GLUCOSAMINE-6-PHOSPHATE ISOMERASE NAGB"/>
    <property type="match status" value="1"/>
</dbReference>
<dbReference type="EMBL" id="SDHX01000001">
    <property type="protein sequence ID" value="RXK55831.1"/>
    <property type="molecule type" value="Genomic_DNA"/>
</dbReference>
<dbReference type="GO" id="GO:0016853">
    <property type="term" value="F:isomerase activity"/>
    <property type="evidence" value="ECO:0007669"/>
    <property type="project" value="UniProtKB-KW"/>
</dbReference>
<dbReference type="GO" id="GO:0005737">
    <property type="term" value="C:cytoplasm"/>
    <property type="evidence" value="ECO:0007669"/>
    <property type="project" value="TreeGrafter"/>
</dbReference>
<reference evidence="2 3" key="1">
    <citation type="submission" date="2019-01" db="EMBL/GenBank/DDBJ databases">
        <title>Lacunisphaera sp. strain TWA-58.</title>
        <authorList>
            <person name="Chen W.-M."/>
        </authorList>
    </citation>
    <scope>NUCLEOTIDE SEQUENCE [LARGE SCALE GENOMIC DNA]</scope>
    <source>
        <strain evidence="2 3">TWA-58</strain>
    </source>
</reference>
<dbReference type="SUPFAM" id="SSF100950">
    <property type="entry name" value="NagB/RpiA/CoA transferase-like"/>
    <property type="match status" value="1"/>
</dbReference>
<keyword evidence="3" id="KW-1185">Reference proteome</keyword>
<dbReference type="GO" id="GO:0006046">
    <property type="term" value="P:N-acetylglucosamine catabolic process"/>
    <property type="evidence" value="ECO:0007669"/>
    <property type="project" value="TreeGrafter"/>
</dbReference>
<dbReference type="GO" id="GO:0004342">
    <property type="term" value="F:glucosamine-6-phosphate deaminase activity"/>
    <property type="evidence" value="ECO:0007669"/>
    <property type="project" value="InterPro"/>
</dbReference>
<dbReference type="GO" id="GO:0019262">
    <property type="term" value="P:N-acetylneuraminate catabolic process"/>
    <property type="evidence" value="ECO:0007669"/>
    <property type="project" value="TreeGrafter"/>
</dbReference>
<name>A0A4Q1CAE1_9BACT</name>
<keyword evidence="2" id="KW-0413">Isomerase</keyword>
<comment type="caution">
    <text evidence="2">The sequence shown here is derived from an EMBL/GenBank/DDBJ whole genome shotgun (WGS) entry which is preliminary data.</text>
</comment>
<dbReference type="GO" id="GO:0042802">
    <property type="term" value="F:identical protein binding"/>
    <property type="evidence" value="ECO:0007669"/>
    <property type="project" value="TreeGrafter"/>
</dbReference>
<protein>
    <submittedName>
        <fullName evidence="2">Glucosamine-6-phosphate isomerase</fullName>
    </submittedName>
</protein>
<proteinExistence type="predicted"/>
<evidence type="ECO:0000259" key="1">
    <source>
        <dbReference type="Pfam" id="PF01182"/>
    </source>
</evidence>
<dbReference type="OrthoDB" id="9791139at2"/>
<dbReference type="GO" id="GO:0005975">
    <property type="term" value="P:carbohydrate metabolic process"/>
    <property type="evidence" value="ECO:0007669"/>
    <property type="project" value="InterPro"/>
</dbReference>
<dbReference type="AlphaFoldDB" id="A0A4Q1CAE1"/>
<dbReference type="InterPro" id="IPR006148">
    <property type="entry name" value="Glc/Gal-6P_isomerase"/>
</dbReference>
<dbReference type="Pfam" id="PF01182">
    <property type="entry name" value="Glucosamine_iso"/>
    <property type="match status" value="1"/>
</dbReference>